<dbReference type="SUPFAM" id="SSF48264">
    <property type="entry name" value="Cytochrome P450"/>
    <property type="match status" value="1"/>
</dbReference>
<organism evidence="8">
    <name type="scientific">Bacillus amyloliquefaciens</name>
    <name type="common">Bacillus velezensis</name>
    <dbReference type="NCBI Taxonomy" id="1390"/>
    <lineage>
        <taxon>Bacteria</taxon>
        <taxon>Bacillati</taxon>
        <taxon>Bacillota</taxon>
        <taxon>Bacilli</taxon>
        <taxon>Bacillales</taxon>
        <taxon>Bacillaceae</taxon>
        <taxon>Bacillus</taxon>
        <taxon>Bacillus amyloliquefaciens group</taxon>
    </lineage>
</organism>
<keyword evidence="3 7" id="KW-0479">Metal-binding</keyword>
<dbReference type="Pfam" id="PF00067">
    <property type="entry name" value="p450"/>
    <property type="match status" value="1"/>
</dbReference>
<evidence type="ECO:0000256" key="6">
    <source>
        <dbReference type="ARBA" id="ARBA00023033"/>
    </source>
</evidence>
<dbReference type="GO" id="GO:0020037">
    <property type="term" value="F:heme binding"/>
    <property type="evidence" value="ECO:0007669"/>
    <property type="project" value="InterPro"/>
</dbReference>
<dbReference type="InterPro" id="IPR002397">
    <property type="entry name" value="Cyt_P450_B"/>
</dbReference>
<evidence type="ECO:0000256" key="4">
    <source>
        <dbReference type="ARBA" id="ARBA00023002"/>
    </source>
</evidence>
<dbReference type="GO" id="GO:0004497">
    <property type="term" value="F:monooxygenase activity"/>
    <property type="evidence" value="ECO:0007669"/>
    <property type="project" value="UniProtKB-KW"/>
</dbReference>
<dbReference type="Gene3D" id="1.10.630.10">
    <property type="entry name" value="Cytochrome P450"/>
    <property type="match status" value="1"/>
</dbReference>
<evidence type="ECO:0000256" key="2">
    <source>
        <dbReference type="ARBA" id="ARBA00022617"/>
    </source>
</evidence>
<keyword evidence="4 7" id="KW-0560">Oxidoreductase</keyword>
<evidence type="ECO:0000256" key="1">
    <source>
        <dbReference type="ARBA" id="ARBA00010617"/>
    </source>
</evidence>
<dbReference type="AlphaFoldDB" id="A0A1S6KMC7"/>
<evidence type="ECO:0000256" key="5">
    <source>
        <dbReference type="ARBA" id="ARBA00023004"/>
    </source>
</evidence>
<name>A0A1S6KMC7_BACAM</name>
<dbReference type="FunFam" id="1.10.630.10:FF:000018">
    <property type="entry name" value="Cytochrome P450 monooxygenase"/>
    <property type="match status" value="1"/>
</dbReference>
<gene>
    <name evidence="8" type="primary">baeS</name>
</gene>
<evidence type="ECO:0000256" key="3">
    <source>
        <dbReference type="ARBA" id="ARBA00022723"/>
    </source>
</evidence>
<dbReference type="InterPro" id="IPR017972">
    <property type="entry name" value="Cyt_P450_CS"/>
</dbReference>
<dbReference type="PRINTS" id="PR00385">
    <property type="entry name" value="P450"/>
</dbReference>
<dbReference type="PROSITE" id="PS00086">
    <property type="entry name" value="CYTOCHROME_P450"/>
    <property type="match status" value="1"/>
</dbReference>
<dbReference type="PANTHER" id="PTHR46696:SF1">
    <property type="entry name" value="CYTOCHROME P450 YJIB-RELATED"/>
    <property type="match status" value="1"/>
</dbReference>
<comment type="similarity">
    <text evidence="1 7">Belongs to the cytochrome P450 family.</text>
</comment>
<dbReference type="GO" id="GO:0005506">
    <property type="term" value="F:iron ion binding"/>
    <property type="evidence" value="ECO:0007669"/>
    <property type="project" value="InterPro"/>
</dbReference>
<protein>
    <submittedName>
        <fullName evidence="8">Bacillaene polyketide synthase</fullName>
    </submittedName>
</protein>
<dbReference type="PANTHER" id="PTHR46696">
    <property type="entry name" value="P450, PUTATIVE (EUROFUNG)-RELATED"/>
    <property type="match status" value="1"/>
</dbReference>
<evidence type="ECO:0000256" key="7">
    <source>
        <dbReference type="RuleBase" id="RU000461"/>
    </source>
</evidence>
<keyword evidence="5 7" id="KW-0408">Iron</keyword>
<dbReference type="PRINTS" id="PR00359">
    <property type="entry name" value="BP450"/>
</dbReference>
<dbReference type="InterPro" id="IPR001128">
    <property type="entry name" value="Cyt_P450"/>
</dbReference>
<dbReference type="EMBL" id="KY358214">
    <property type="protein sequence ID" value="AQT19725.1"/>
    <property type="molecule type" value="Genomic_DNA"/>
</dbReference>
<reference evidence="8" key="1">
    <citation type="submission" date="2016-12" db="EMBL/GenBank/DDBJ databases">
        <title>Antibiotics of Bacillus amyloliquefaciens SYBC H47.</title>
        <authorList>
            <person name="Li X."/>
        </authorList>
    </citation>
    <scope>NUCLEOTIDE SEQUENCE</scope>
    <source>
        <strain evidence="8">SYBC H47</strain>
    </source>
</reference>
<dbReference type="GO" id="GO:0016705">
    <property type="term" value="F:oxidoreductase activity, acting on paired donors, with incorporation or reduction of molecular oxygen"/>
    <property type="evidence" value="ECO:0007669"/>
    <property type="project" value="InterPro"/>
</dbReference>
<dbReference type="InterPro" id="IPR036396">
    <property type="entry name" value="Cyt_P450_sf"/>
</dbReference>
<proteinExistence type="inferred from homology"/>
<keyword evidence="6 7" id="KW-0503">Monooxygenase</keyword>
<sequence>MVMSFQKHEGGEIQMEKTMFHPHSPEFHEDPFAVLSRFREQDPIHKFELQRFGGTFPAWLITRYDDCMAFLKDGRITRDVKRVMPKELIAKLNVSEDIDFVSEHMLAKDPPDHSRLRSLVHQGFTPRMIEQLRTGIEQITEELLDEMEKKADPDIMRDFAAPLPFIVISELLGIPKEDRAKFQVWTNAMVDTSESGQDATNQALKEFKQYMKTLIEEKRKHPAEDLTTKLIYAEEDGQKLSESELYSMLFLLVVAGLETTVNLLGSGTLTLLLHKDQMEKIKRQPENIQTAVEELLRYTSPVIMMANRWAIEDFTYKDVSIKKGDMIFIGIGSANRDPEYFDDPDTLNIARTPNRHISFGFGIHFCLGAPLARMEASIAFTSLLKRFPNIELKGAPEDVTWRKNVFLRGLETLPVRF</sequence>
<evidence type="ECO:0000313" key="8">
    <source>
        <dbReference type="EMBL" id="AQT19725.1"/>
    </source>
</evidence>
<accession>A0A1S6KMC7</accession>
<dbReference type="CDD" id="cd11029">
    <property type="entry name" value="CYP107-like"/>
    <property type="match status" value="1"/>
</dbReference>
<keyword evidence="2 7" id="KW-0349">Heme</keyword>